<dbReference type="GO" id="GO:0000976">
    <property type="term" value="F:transcription cis-regulatory region binding"/>
    <property type="evidence" value="ECO:0007669"/>
    <property type="project" value="TreeGrafter"/>
</dbReference>
<feature type="region of interest" description="Disordered" evidence="8">
    <location>
        <begin position="362"/>
        <end position="434"/>
    </location>
</feature>
<feature type="compositionally biased region" description="Basic and acidic residues" evidence="8">
    <location>
        <begin position="226"/>
        <end position="237"/>
    </location>
</feature>
<keyword evidence="2" id="KW-0677">Repeat</keyword>
<dbReference type="FunFam" id="3.30.160.60:FF:000100">
    <property type="entry name" value="Zinc finger 45-like"/>
    <property type="match status" value="1"/>
</dbReference>
<feature type="region of interest" description="Disordered" evidence="8">
    <location>
        <begin position="206"/>
        <end position="343"/>
    </location>
</feature>
<dbReference type="InterPro" id="IPR036236">
    <property type="entry name" value="Znf_C2H2_sf"/>
</dbReference>
<evidence type="ECO:0000256" key="2">
    <source>
        <dbReference type="ARBA" id="ARBA00022737"/>
    </source>
</evidence>
<dbReference type="Gene3D" id="3.30.160.60">
    <property type="entry name" value="Classic Zinc Finger"/>
    <property type="match status" value="2"/>
</dbReference>
<dbReference type="InterPro" id="IPR013087">
    <property type="entry name" value="Znf_C2H2_type"/>
</dbReference>
<feature type="region of interest" description="Disordered" evidence="8">
    <location>
        <begin position="45"/>
        <end position="126"/>
    </location>
</feature>
<dbReference type="InterPro" id="IPR044653">
    <property type="entry name" value="AZF1/2/3-like"/>
</dbReference>
<keyword evidence="5" id="KW-0805">Transcription regulation</keyword>
<dbReference type="RefSeq" id="XP_026662349.1">
    <property type="nucleotide sequence ID" value="XM_026806548.2"/>
</dbReference>
<keyword evidence="3 7" id="KW-0863">Zinc-finger</keyword>
<feature type="compositionally biased region" description="Basic and acidic residues" evidence="8">
    <location>
        <begin position="147"/>
        <end position="159"/>
    </location>
</feature>
<dbReference type="GO" id="GO:0008270">
    <property type="term" value="F:zinc ion binding"/>
    <property type="evidence" value="ECO:0007669"/>
    <property type="project" value="UniProtKB-KW"/>
</dbReference>
<dbReference type="OrthoDB" id="6077919at2759"/>
<dbReference type="KEGG" id="pda:103712007"/>
<feature type="domain" description="C2H2-type" evidence="9">
    <location>
        <begin position="287"/>
        <end position="314"/>
    </location>
</feature>
<evidence type="ECO:0000256" key="4">
    <source>
        <dbReference type="ARBA" id="ARBA00022833"/>
    </source>
</evidence>
<accession>A0A8B7MVQ7</accession>
<organism evidence="10 11">
    <name type="scientific">Phoenix dactylifera</name>
    <name type="common">Date palm</name>
    <dbReference type="NCBI Taxonomy" id="42345"/>
    <lineage>
        <taxon>Eukaryota</taxon>
        <taxon>Viridiplantae</taxon>
        <taxon>Streptophyta</taxon>
        <taxon>Embryophyta</taxon>
        <taxon>Tracheophyta</taxon>
        <taxon>Spermatophyta</taxon>
        <taxon>Magnoliopsida</taxon>
        <taxon>Liliopsida</taxon>
        <taxon>Arecaceae</taxon>
        <taxon>Coryphoideae</taxon>
        <taxon>Phoeniceae</taxon>
        <taxon>Phoenix</taxon>
    </lineage>
</organism>
<feature type="compositionally biased region" description="Low complexity" evidence="8">
    <location>
        <begin position="390"/>
        <end position="409"/>
    </location>
</feature>
<keyword evidence="10" id="KW-1185">Reference proteome</keyword>
<protein>
    <submittedName>
        <fullName evidence="11 12">Zinc finger protein ZAT9-like</fullName>
    </submittedName>
</protein>
<reference evidence="11 12" key="1">
    <citation type="submission" date="2025-04" db="UniProtKB">
        <authorList>
            <consortium name="RefSeq"/>
        </authorList>
    </citation>
    <scope>IDENTIFICATION</scope>
    <source>
        <tissue evidence="11 12">Young leaves</tissue>
    </source>
</reference>
<feature type="compositionally biased region" description="Basic residues" evidence="8">
    <location>
        <begin position="160"/>
        <end position="169"/>
    </location>
</feature>
<dbReference type="RefSeq" id="XP_017699489.1">
    <property type="nucleotide sequence ID" value="XM_017844000.3"/>
</dbReference>
<dbReference type="PANTHER" id="PTHR45988:SF47">
    <property type="entry name" value="OSJNBA0089K21.8-LIKE PROTEIN"/>
    <property type="match status" value="1"/>
</dbReference>
<proteinExistence type="predicted"/>
<evidence type="ECO:0000256" key="7">
    <source>
        <dbReference type="PROSITE-ProRule" id="PRU00042"/>
    </source>
</evidence>
<gene>
    <name evidence="11 12" type="primary">LOC103712007</name>
</gene>
<dbReference type="GO" id="GO:0005634">
    <property type="term" value="C:nucleus"/>
    <property type="evidence" value="ECO:0007669"/>
    <property type="project" value="TreeGrafter"/>
</dbReference>
<dbReference type="Proteomes" id="UP000228380">
    <property type="component" value="Unplaced"/>
</dbReference>
<feature type="compositionally biased region" description="Basic and acidic residues" evidence="8">
    <location>
        <begin position="45"/>
        <end position="76"/>
    </location>
</feature>
<dbReference type="PANTHER" id="PTHR45988">
    <property type="entry name" value="C2H2 TYPE ZINC FINGER TRANSCRIPTION FACTOR FAMILY-RELATED"/>
    <property type="match status" value="1"/>
</dbReference>
<evidence type="ECO:0000259" key="9">
    <source>
        <dbReference type="PROSITE" id="PS50157"/>
    </source>
</evidence>
<dbReference type="PROSITE" id="PS50157">
    <property type="entry name" value="ZINC_FINGER_C2H2_2"/>
    <property type="match status" value="2"/>
</dbReference>
<dbReference type="SUPFAM" id="SSF57667">
    <property type="entry name" value="beta-beta-alpha zinc fingers"/>
    <property type="match status" value="1"/>
</dbReference>
<feature type="domain" description="C2H2-type" evidence="9">
    <location>
        <begin position="123"/>
        <end position="150"/>
    </location>
</feature>
<evidence type="ECO:0000256" key="1">
    <source>
        <dbReference type="ARBA" id="ARBA00022723"/>
    </source>
</evidence>
<dbReference type="Pfam" id="PF13912">
    <property type="entry name" value="zf-C2H2_6"/>
    <property type="match status" value="3"/>
</dbReference>
<evidence type="ECO:0000256" key="8">
    <source>
        <dbReference type="SAM" id="MobiDB-lite"/>
    </source>
</evidence>
<keyword evidence="1" id="KW-0479">Metal-binding</keyword>
<evidence type="ECO:0000256" key="6">
    <source>
        <dbReference type="ARBA" id="ARBA00023163"/>
    </source>
</evidence>
<sequence length="434" mass="46766">MGAHPVDGRSYYQSEAPALGPEDGSVAANGKLAKTRFRIRLNKCEKAGEQNEEAAREEAVSSDRSLRRASDGDMRARHVSNGELADDRDEHTESQNVADGTVVEDPGSSESKNGGDNVAEGPPTCAVCGKTFPSLKALYGHLRCHRQRDYRGAHRPPEAKKKRKKKKKIQIGAGSSSNKALTAKRGHKGILDLKDPEANAAEILLQMSRSNNLRPTPCNIGRGKRKEMDEDAMHSENADGIEGECTGVEASSSQSVFEGEVKKEKKKKIKDLESVHESSPPTRDRRYRCRICGKSFSTHQALGGHMASHNKSKNNSEEGDGTEDSNLAHADEELADSNTLVPGTATTEHRCKTCQAAFPTGQALGGHKRKHWNGPAMASATVAPPPPAPSSESVKEANNVPSPSAPSSESVKEANNVLLGIDLNEMPMLEDEEP</sequence>
<dbReference type="GO" id="GO:0003700">
    <property type="term" value="F:DNA-binding transcription factor activity"/>
    <property type="evidence" value="ECO:0007669"/>
    <property type="project" value="InterPro"/>
</dbReference>
<dbReference type="SMART" id="SM00355">
    <property type="entry name" value="ZnF_C2H2"/>
    <property type="match status" value="3"/>
</dbReference>
<dbReference type="GeneID" id="103712007"/>
<evidence type="ECO:0000256" key="5">
    <source>
        <dbReference type="ARBA" id="ARBA00023015"/>
    </source>
</evidence>
<evidence type="ECO:0000313" key="10">
    <source>
        <dbReference type="Proteomes" id="UP000228380"/>
    </source>
</evidence>
<evidence type="ECO:0000256" key="3">
    <source>
        <dbReference type="ARBA" id="ARBA00022771"/>
    </source>
</evidence>
<dbReference type="AlphaFoldDB" id="A0A8B7MVQ7"/>
<feature type="region of interest" description="Disordered" evidence="8">
    <location>
        <begin position="144"/>
        <end position="183"/>
    </location>
</feature>
<evidence type="ECO:0000313" key="12">
    <source>
        <dbReference type="RefSeq" id="XP_026662349.1"/>
    </source>
</evidence>
<feature type="region of interest" description="Disordered" evidence="8">
    <location>
        <begin position="1"/>
        <end position="26"/>
    </location>
</feature>
<evidence type="ECO:0000313" key="11">
    <source>
        <dbReference type="RefSeq" id="XP_017699489.1"/>
    </source>
</evidence>
<name>A0A8B7MVQ7_PHODC</name>
<keyword evidence="4" id="KW-0862">Zinc</keyword>
<keyword evidence="6" id="KW-0804">Transcription</keyword>
<dbReference type="PROSITE" id="PS00028">
    <property type="entry name" value="ZINC_FINGER_C2H2_1"/>
    <property type="match status" value="3"/>
</dbReference>